<evidence type="ECO:0000313" key="2">
    <source>
        <dbReference type="Proteomes" id="UP001057402"/>
    </source>
</evidence>
<evidence type="ECO:0000313" key="1">
    <source>
        <dbReference type="EMBL" id="KAI4329486.1"/>
    </source>
</evidence>
<organism evidence="1 2">
    <name type="scientific">Melastoma candidum</name>
    <dbReference type="NCBI Taxonomy" id="119954"/>
    <lineage>
        <taxon>Eukaryota</taxon>
        <taxon>Viridiplantae</taxon>
        <taxon>Streptophyta</taxon>
        <taxon>Embryophyta</taxon>
        <taxon>Tracheophyta</taxon>
        <taxon>Spermatophyta</taxon>
        <taxon>Magnoliopsida</taxon>
        <taxon>eudicotyledons</taxon>
        <taxon>Gunneridae</taxon>
        <taxon>Pentapetalae</taxon>
        <taxon>rosids</taxon>
        <taxon>malvids</taxon>
        <taxon>Myrtales</taxon>
        <taxon>Melastomataceae</taxon>
        <taxon>Melastomatoideae</taxon>
        <taxon>Melastomateae</taxon>
        <taxon>Melastoma</taxon>
    </lineage>
</organism>
<keyword evidence="2" id="KW-1185">Reference proteome</keyword>
<name>A0ACB9N0V9_9MYRT</name>
<reference evidence="2" key="1">
    <citation type="journal article" date="2023" name="Front. Plant Sci.">
        <title>Chromosomal-level genome assembly of Melastoma candidum provides insights into trichome evolution.</title>
        <authorList>
            <person name="Zhong Y."/>
            <person name="Wu W."/>
            <person name="Sun C."/>
            <person name="Zou P."/>
            <person name="Liu Y."/>
            <person name="Dai S."/>
            <person name="Zhou R."/>
        </authorList>
    </citation>
    <scope>NUCLEOTIDE SEQUENCE [LARGE SCALE GENOMIC DNA]</scope>
</reference>
<dbReference type="Proteomes" id="UP001057402">
    <property type="component" value="Chromosome 8"/>
</dbReference>
<comment type="caution">
    <text evidence="1">The sequence shown here is derived from an EMBL/GenBank/DDBJ whole genome shotgun (WGS) entry which is preliminary data.</text>
</comment>
<gene>
    <name evidence="1" type="ORF">MLD38_027873</name>
</gene>
<proteinExistence type="predicted"/>
<protein>
    <submittedName>
        <fullName evidence="1">Uncharacterized protein</fullName>
    </submittedName>
</protein>
<accession>A0ACB9N0V9</accession>
<dbReference type="EMBL" id="CM042887">
    <property type="protein sequence ID" value="KAI4329486.1"/>
    <property type="molecule type" value="Genomic_DNA"/>
</dbReference>
<sequence>MIWLLLCPCILVFFRSCYSGGLQGLHEKPLLQVSNSDDQDAPFAIEYIKEQGAPIVIKADGLTAGKGVIVARTLDEAYEAVDSMLMKGDFSSADGKIIVEEYLEREEASFFALVDGENAIALESAQDHKRIGDGDTGPNTGGMGTYFPAPILTPELQSTVMSTITVPTIRAMAEEGCKMSGLPKLIGLSMQLALCYYKLIMTIYFATLRDLVHPVDLVK</sequence>